<accession>A0AAE0H327</accession>
<dbReference type="InterPro" id="IPR010998">
    <property type="entry name" value="Integrase_recombinase_N"/>
</dbReference>
<evidence type="ECO:0000256" key="1">
    <source>
        <dbReference type="ARBA" id="ARBA00023125"/>
    </source>
</evidence>
<sequence length="576" mass="63571">MDTLSDAELAQRVSDLRNSDAGKSMLEKISTGSNEDFSAEELSVHNRVSVFLAEQDRRAVKSQFAAHLQSAGSFQQDSVHAKLDELLAANGPARRPLPGAKCDFKDKSGNDNNAAKRTWEFADLADKKFFEASQSVAKLSKVEVPDSIAEEVKASLAKAEETLAEGEDQRGEFEEGSPKSFPRGRLRARVPFWKLFCNAVVLAWITFGVSLPWLDGPPPARIFSNSELAVKEDEFVTEAVASLVESGAAYPVDFTPIVVSPLSVAYRDLGPGVPPKKRLIWNGRYVNSFLFVQKFKYESLEMVKDLLSPGGYMWCYDFTSGYHHVELHPDSHTYVAFEWHGQYYCYAVLPFGLAVAPYIFTRITRELAMRWRSRGVKLVHYLDDFIFFGVLTAGSLAAFLSEQAVILSDLDSAGFLLNLEKSVFEPVQRLLFLGMGIDSVRGGALASGFWTSLHVSSRDPLEQALLKSMKSGMVGTRAPSTWNDSYSGIISRYKAFCAARVPPRVPVPASPMTVCLFLQLVASDALSYASVKSASGALFTLHEMALVPPQENPTKHPLAKGIRTNAKRRIGLKLKN</sequence>
<dbReference type="PROSITE" id="PS50878">
    <property type="entry name" value="RT_POL"/>
    <property type="match status" value="1"/>
</dbReference>
<gene>
    <name evidence="6" type="ORF">CYMTET_3446</name>
</gene>
<evidence type="ECO:0000256" key="3">
    <source>
        <dbReference type="SAM" id="MobiDB-lite"/>
    </source>
</evidence>
<dbReference type="InterPro" id="IPR000477">
    <property type="entry name" value="RT_dom"/>
</dbReference>
<feature type="transmembrane region" description="Helical" evidence="4">
    <location>
        <begin position="192"/>
        <end position="214"/>
    </location>
</feature>
<feature type="region of interest" description="Disordered" evidence="3">
    <location>
        <begin position="15"/>
        <end position="37"/>
    </location>
</feature>
<dbReference type="Gene3D" id="3.10.10.10">
    <property type="entry name" value="HIV Type 1 Reverse Transcriptase, subunit A, domain 1"/>
    <property type="match status" value="1"/>
</dbReference>
<evidence type="ECO:0000256" key="2">
    <source>
        <dbReference type="SAM" id="Coils"/>
    </source>
</evidence>
<protein>
    <recommendedName>
        <fullName evidence="5">Reverse transcriptase domain-containing protein</fullName>
    </recommendedName>
</protein>
<keyword evidence="4" id="KW-0812">Transmembrane</keyword>
<dbReference type="Pfam" id="PF00078">
    <property type="entry name" value="RVT_1"/>
    <property type="match status" value="1"/>
</dbReference>
<feature type="transmembrane region" description="Helical" evidence="4">
    <location>
        <begin position="341"/>
        <end position="360"/>
    </location>
</feature>
<dbReference type="InterPro" id="IPR043502">
    <property type="entry name" value="DNA/RNA_pol_sf"/>
</dbReference>
<dbReference type="PANTHER" id="PTHR33050">
    <property type="entry name" value="REVERSE TRANSCRIPTASE DOMAIN-CONTAINING PROTEIN"/>
    <property type="match status" value="1"/>
</dbReference>
<dbReference type="PANTHER" id="PTHR33050:SF7">
    <property type="entry name" value="RIBONUCLEASE H"/>
    <property type="match status" value="1"/>
</dbReference>
<dbReference type="CDD" id="cd03714">
    <property type="entry name" value="RT_DIRS1"/>
    <property type="match status" value="1"/>
</dbReference>
<reference evidence="6 7" key="1">
    <citation type="journal article" date="2015" name="Genome Biol. Evol.">
        <title>Comparative Genomics of a Bacterivorous Green Alga Reveals Evolutionary Causalities and Consequences of Phago-Mixotrophic Mode of Nutrition.</title>
        <authorList>
            <person name="Burns J.A."/>
            <person name="Paasch A."/>
            <person name="Narechania A."/>
            <person name="Kim E."/>
        </authorList>
    </citation>
    <scope>NUCLEOTIDE SEQUENCE [LARGE SCALE GENOMIC DNA]</scope>
    <source>
        <strain evidence="6 7">PLY_AMNH</strain>
    </source>
</reference>
<evidence type="ECO:0000313" key="7">
    <source>
        <dbReference type="Proteomes" id="UP001190700"/>
    </source>
</evidence>
<keyword evidence="4" id="KW-0472">Membrane</keyword>
<dbReference type="EMBL" id="LGRX02000235">
    <property type="protein sequence ID" value="KAK3289090.1"/>
    <property type="molecule type" value="Genomic_DNA"/>
</dbReference>
<name>A0AAE0H327_9CHLO</name>
<comment type="caution">
    <text evidence="6">The sequence shown here is derived from an EMBL/GenBank/DDBJ whole genome shotgun (WGS) entry which is preliminary data.</text>
</comment>
<feature type="transmembrane region" description="Helical" evidence="4">
    <location>
        <begin position="381"/>
        <end position="400"/>
    </location>
</feature>
<dbReference type="GO" id="GO:0003677">
    <property type="term" value="F:DNA binding"/>
    <property type="evidence" value="ECO:0007669"/>
    <property type="project" value="UniProtKB-KW"/>
</dbReference>
<dbReference type="InterPro" id="IPR043128">
    <property type="entry name" value="Rev_trsase/Diguanyl_cyclase"/>
</dbReference>
<dbReference type="SUPFAM" id="SSF56672">
    <property type="entry name" value="DNA/RNA polymerases"/>
    <property type="match status" value="1"/>
</dbReference>
<keyword evidence="7" id="KW-1185">Reference proteome</keyword>
<keyword evidence="1" id="KW-0238">DNA-binding</keyword>
<keyword evidence="2" id="KW-0175">Coiled coil</keyword>
<dbReference type="Proteomes" id="UP001190700">
    <property type="component" value="Unassembled WGS sequence"/>
</dbReference>
<feature type="coiled-coil region" evidence="2">
    <location>
        <begin position="149"/>
        <end position="176"/>
    </location>
</feature>
<dbReference type="AlphaFoldDB" id="A0AAE0H327"/>
<dbReference type="InterPro" id="IPR052055">
    <property type="entry name" value="Hepadnavirus_pol/RT"/>
</dbReference>
<dbReference type="Gene3D" id="3.30.70.270">
    <property type="match status" value="1"/>
</dbReference>
<organism evidence="6 7">
    <name type="scientific">Cymbomonas tetramitiformis</name>
    <dbReference type="NCBI Taxonomy" id="36881"/>
    <lineage>
        <taxon>Eukaryota</taxon>
        <taxon>Viridiplantae</taxon>
        <taxon>Chlorophyta</taxon>
        <taxon>Pyramimonadophyceae</taxon>
        <taxon>Pyramimonadales</taxon>
        <taxon>Pyramimonadaceae</taxon>
        <taxon>Cymbomonas</taxon>
    </lineage>
</organism>
<keyword evidence="4" id="KW-1133">Transmembrane helix</keyword>
<feature type="domain" description="Reverse transcriptase" evidence="5">
    <location>
        <begin position="224"/>
        <end position="437"/>
    </location>
</feature>
<dbReference type="Gene3D" id="1.10.150.130">
    <property type="match status" value="1"/>
</dbReference>
<evidence type="ECO:0000313" key="6">
    <source>
        <dbReference type="EMBL" id="KAK3289090.1"/>
    </source>
</evidence>
<proteinExistence type="predicted"/>
<evidence type="ECO:0000259" key="5">
    <source>
        <dbReference type="PROSITE" id="PS50878"/>
    </source>
</evidence>
<evidence type="ECO:0000256" key="4">
    <source>
        <dbReference type="SAM" id="Phobius"/>
    </source>
</evidence>